<evidence type="ECO:0000256" key="7">
    <source>
        <dbReference type="SAM" id="Phobius"/>
    </source>
</evidence>
<keyword evidence="4" id="KW-0769">Symport</keyword>
<accession>A0ABV1CZE9</accession>
<feature type="transmembrane region" description="Helical" evidence="7">
    <location>
        <begin position="286"/>
        <end position="305"/>
    </location>
</feature>
<evidence type="ECO:0000256" key="1">
    <source>
        <dbReference type="ARBA" id="ARBA00004651"/>
    </source>
</evidence>
<feature type="transmembrane region" description="Helical" evidence="7">
    <location>
        <begin position="257"/>
        <end position="279"/>
    </location>
</feature>
<feature type="domain" description="Major facilitator superfamily (MFS) profile" evidence="8">
    <location>
        <begin position="1"/>
        <end position="423"/>
    </location>
</feature>
<evidence type="ECO:0000256" key="5">
    <source>
        <dbReference type="ARBA" id="ARBA00022989"/>
    </source>
</evidence>
<dbReference type="EMBL" id="JBBMFM010000002">
    <property type="protein sequence ID" value="MEQ2423515.1"/>
    <property type="molecule type" value="Genomic_DNA"/>
</dbReference>
<dbReference type="InterPro" id="IPR001927">
    <property type="entry name" value="Na/Gal_symport"/>
</dbReference>
<dbReference type="PANTHER" id="PTHR11328">
    <property type="entry name" value="MAJOR FACILITATOR SUPERFAMILY DOMAIN-CONTAINING PROTEIN"/>
    <property type="match status" value="1"/>
</dbReference>
<evidence type="ECO:0000256" key="6">
    <source>
        <dbReference type="ARBA" id="ARBA00023136"/>
    </source>
</evidence>
<dbReference type="PANTHER" id="PTHR11328:SF36">
    <property type="entry name" value="MELIBIOSE PERMEASE"/>
    <property type="match status" value="1"/>
</dbReference>
<evidence type="ECO:0000256" key="4">
    <source>
        <dbReference type="ARBA" id="ARBA00022847"/>
    </source>
</evidence>
<dbReference type="Pfam" id="PF13347">
    <property type="entry name" value="MFS_2"/>
    <property type="match status" value="1"/>
</dbReference>
<dbReference type="Proteomes" id="UP001454086">
    <property type="component" value="Unassembled WGS sequence"/>
</dbReference>
<evidence type="ECO:0000256" key="3">
    <source>
        <dbReference type="ARBA" id="ARBA00022692"/>
    </source>
</evidence>
<feature type="transmembrane region" description="Helical" evidence="7">
    <location>
        <begin position="365"/>
        <end position="384"/>
    </location>
</feature>
<dbReference type="InterPro" id="IPR020846">
    <property type="entry name" value="MFS_dom"/>
</dbReference>
<dbReference type="SUPFAM" id="SSF103473">
    <property type="entry name" value="MFS general substrate transporter"/>
    <property type="match status" value="1"/>
</dbReference>
<feature type="transmembrane region" description="Helical" evidence="7">
    <location>
        <begin position="15"/>
        <end position="37"/>
    </location>
</feature>
<dbReference type="InterPro" id="IPR039672">
    <property type="entry name" value="MFS_2"/>
</dbReference>
<evidence type="ECO:0000313" key="9">
    <source>
        <dbReference type="EMBL" id="MEQ2423515.1"/>
    </source>
</evidence>
<sequence>MIQNRETTTVQRGTYYCYFLGQNMLYFIVSSFAMLYFTDYMGVSAAAIGTIFLAARIWDAVNDPMFGIVVDKVNRKPGKYKFWINIASLVLPVITLLVFCVPDISATGKLVYITITYVLWGMTYTVSDVPGFGISTAISNNVDERNSMLANSRLFAVGGLLVISTVIMKLVSGIGWIGAAAVIAVAGGILMNLMRPVVHEKYQVADTGVTIRRIVDYVLHNKYLLIYYLGITLMFSCNTITVVSNYFAIYNLGSEDYIALMMIISIVPMLAAAVIAPPLIRRFGKYAVTMASCAVGVIIYGGFYMIGYGSIVMVVICMGIGGLAIGMTNVMYPMITADCIEYGTYVTGERATGISFSIQTFTTKLGQAVAASLGAFLLTASGYVPNVAQEAHTLKGIFSMITLLPALGMLGMMVIFGLFYKVREKDVELYIKTNAQNYKE</sequence>
<keyword evidence="6 7" id="KW-0472">Membrane</keyword>
<feature type="transmembrane region" description="Helical" evidence="7">
    <location>
        <begin position="396"/>
        <end position="420"/>
    </location>
</feature>
<comment type="subcellular location">
    <subcellularLocation>
        <location evidence="1">Cell membrane</location>
        <topology evidence="1">Multi-pass membrane protein</topology>
    </subcellularLocation>
</comment>
<feature type="transmembrane region" description="Helical" evidence="7">
    <location>
        <begin position="43"/>
        <end position="61"/>
    </location>
</feature>
<dbReference type="RefSeq" id="WP_349117606.1">
    <property type="nucleotide sequence ID" value="NZ_JBBMFM010000002.1"/>
</dbReference>
<name>A0ABV1CZE9_9FIRM</name>
<evidence type="ECO:0000256" key="2">
    <source>
        <dbReference type="ARBA" id="ARBA00022448"/>
    </source>
</evidence>
<comment type="caution">
    <text evidence="9">The sequence shown here is derived from an EMBL/GenBank/DDBJ whole genome shotgun (WGS) entry which is preliminary data.</text>
</comment>
<dbReference type="NCBIfam" id="TIGR00792">
    <property type="entry name" value="gph"/>
    <property type="match status" value="1"/>
</dbReference>
<evidence type="ECO:0000313" key="10">
    <source>
        <dbReference type="Proteomes" id="UP001454086"/>
    </source>
</evidence>
<organism evidence="9 10">
    <name type="scientific">Enterocloster hominis</name>
    <name type="common">ex Hitch et al. 2024</name>
    <dbReference type="NCBI Taxonomy" id="1917870"/>
    <lineage>
        <taxon>Bacteria</taxon>
        <taxon>Bacillati</taxon>
        <taxon>Bacillota</taxon>
        <taxon>Clostridia</taxon>
        <taxon>Lachnospirales</taxon>
        <taxon>Lachnospiraceae</taxon>
        <taxon>Enterocloster</taxon>
    </lineage>
</organism>
<keyword evidence="2" id="KW-0813">Transport</keyword>
<dbReference type="Gene3D" id="1.20.1250.20">
    <property type="entry name" value="MFS general substrate transporter like domains"/>
    <property type="match status" value="2"/>
</dbReference>
<keyword evidence="10" id="KW-1185">Reference proteome</keyword>
<protein>
    <submittedName>
        <fullName evidence="9">Glycoside-pentoside-hexuronide (GPH):cation symporter</fullName>
    </submittedName>
</protein>
<keyword evidence="3 7" id="KW-0812">Transmembrane</keyword>
<feature type="transmembrane region" description="Helical" evidence="7">
    <location>
        <begin position="225"/>
        <end position="251"/>
    </location>
</feature>
<reference evidence="9 10" key="1">
    <citation type="submission" date="2024-03" db="EMBL/GenBank/DDBJ databases">
        <title>Human intestinal bacterial collection.</title>
        <authorList>
            <person name="Pauvert C."/>
            <person name="Hitch T.C.A."/>
            <person name="Clavel T."/>
        </authorList>
    </citation>
    <scope>NUCLEOTIDE SEQUENCE [LARGE SCALE GENOMIC DNA]</scope>
    <source>
        <strain evidence="9 10">CLA-SR-H021</strain>
    </source>
</reference>
<evidence type="ECO:0000259" key="8">
    <source>
        <dbReference type="PROSITE" id="PS50850"/>
    </source>
</evidence>
<feature type="transmembrane region" description="Helical" evidence="7">
    <location>
        <begin position="110"/>
        <end position="127"/>
    </location>
</feature>
<dbReference type="InterPro" id="IPR036259">
    <property type="entry name" value="MFS_trans_sf"/>
</dbReference>
<gene>
    <name evidence="9" type="ORF">WMQ36_00885</name>
</gene>
<dbReference type="CDD" id="cd17332">
    <property type="entry name" value="MFS_MelB_like"/>
    <property type="match status" value="1"/>
</dbReference>
<feature type="transmembrane region" description="Helical" evidence="7">
    <location>
        <begin position="174"/>
        <end position="193"/>
    </location>
</feature>
<feature type="transmembrane region" description="Helical" evidence="7">
    <location>
        <begin position="82"/>
        <end position="104"/>
    </location>
</feature>
<feature type="transmembrane region" description="Helical" evidence="7">
    <location>
        <begin position="148"/>
        <end position="168"/>
    </location>
</feature>
<dbReference type="PROSITE" id="PS50850">
    <property type="entry name" value="MFS"/>
    <property type="match status" value="1"/>
</dbReference>
<feature type="transmembrane region" description="Helical" evidence="7">
    <location>
        <begin position="311"/>
        <end position="332"/>
    </location>
</feature>
<keyword evidence="5 7" id="KW-1133">Transmembrane helix</keyword>
<proteinExistence type="predicted"/>